<protein>
    <submittedName>
        <fullName evidence="1">Uncharacterized protein</fullName>
    </submittedName>
</protein>
<proteinExistence type="predicted"/>
<organism evidence="1">
    <name type="scientific">marine metagenome</name>
    <dbReference type="NCBI Taxonomy" id="408172"/>
    <lineage>
        <taxon>unclassified sequences</taxon>
        <taxon>metagenomes</taxon>
        <taxon>ecological metagenomes</taxon>
    </lineage>
</organism>
<gene>
    <name evidence="1" type="ORF">METZ01_LOCUS453707</name>
</gene>
<dbReference type="EMBL" id="UINC01187896">
    <property type="protein sequence ID" value="SVE00853.1"/>
    <property type="molecule type" value="Genomic_DNA"/>
</dbReference>
<reference evidence="1" key="1">
    <citation type="submission" date="2018-05" db="EMBL/GenBank/DDBJ databases">
        <authorList>
            <person name="Lanie J.A."/>
            <person name="Ng W.-L."/>
            <person name="Kazmierczak K.M."/>
            <person name="Andrzejewski T.M."/>
            <person name="Davidsen T.M."/>
            <person name="Wayne K.J."/>
            <person name="Tettelin H."/>
            <person name="Glass J.I."/>
            <person name="Rusch D."/>
            <person name="Podicherti R."/>
            <person name="Tsui H.-C.T."/>
            <person name="Winkler M.E."/>
        </authorList>
    </citation>
    <scope>NUCLEOTIDE SEQUENCE</scope>
</reference>
<name>A0A382ZZN4_9ZZZZ</name>
<dbReference type="AlphaFoldDB" id="A0A382ZZN4"/>
<evidence type="ECO:0000313" key="1">
    <source>
        <dbReference type="EMBL" id="SVE00853.1"/>
    </source>
</evidence>
<feature type="non-terminal residue" evidence="1">
    <location>
        <position position="1"/>
    </location>
</feature>
<sequence>FSRAMRSVELLDINLQNKTIKCPWNDTK</sequence>
<accession>A0A382ZZN4</accession>